<dbReference type="RefSeq" id="WP_153456832.1">
    <property type="nucleotide sequence ID" value="NZ_WEGJ01000043.1"/>
</dbReference>
<sequence>MTRRLPVALLGVLLLTAGCQSDAGKAGDDDVVGVWQSNAGGRMEFHADGTFEAVNIAVNSLCVKSQDPFEEKRTDATGTWENEGFSDEGPGSHMVIDSPDGVLHDCEIWTTFVGDPGTELYLIHQDGEGERYRRTSKTAP</sequence>
<comment type="caution">
    <text evidence="3">The sequence shown here is derived from an EMBL/GenBank/DDBJ whole genome shotgun (WGS) entry which is preliminary data.</text>
</comment>
<organism evidence="3 4">
    <name type="scientific">Streptomyces smaragdinus</name>
    <dbReference type="NCBI Taxonomy" id="2585196"/>
    <lineage>
        <taxon>Bacteria</taxon>
        <taxon>Bacillati</taxon>
        <taxon>Actinomycetota</taxon>
        <taxon>Actinomycetes</taxon>
        <taxon>Kitasatosporales</taxon>
        <taxon>Streptomycetaceae</taxon>
        <taxon>Streptomyces</taxon>
    </lineage>
</organism>
<feature type="signal peptide" evidence="2">
    <location>
        <begin position="1"/>
        <end position="23"/>
    </location>
</feature>
<evidence type="ECO:0000256" key="2">
    <source>
        <dbReference type="SAM" id="SignalP"/>
    </source>
</evidence>
<evidence type="ECO:0000256" key="1">
    <source>
        <dbReference type="SAM" id="MobiDB-lite"/>
    </source>
</evidence>
<keyword evidence="4" id="KW-1185">Reference proteome</keyword>
<reference evidence="3 4" key="1">
    <citation type="submission" date="2019-10" db="EMBL/GenBank/DDBJ databases">
        <title>Streptomyces smaragdinus sp. nov. and Streptomyces fabii sp. nov., isolated from the gut of fungus growing-termite Macrotermes natalensis.</title>
        <authorList>
            <person name="Schwitalla J."/>
            <person name="Benndorf R."/>
            <person name="Martin K."/>
            <person name="De Beer W."/>
            <person name="Kaster A.-K."/>
            <person name="Vollmers J."/>
            <person name="Poulsen M."/>
            <person name="Beemelmanns C."/>
        </authorList>
    </citation>
    <scope>NUCLEOTIDE SEQUENCE [LARGE SCALE GENOMIC DNA]</scope>
    <source>
        <strain evidence="3 4">RB5</strain>
    </source>
</reference>
<proteinExistence type="predicted"/>
<dbReference type="EMBL" id="WEGJ01000043">
    <property type="protein sequence ID" value="MQY16048.1"/>
    <property type="molecule type" value="Genomic_DNA"/>
</dbReference>
<evidence type="ECO:0000313" key="4">
    <source>
        <dbReference type="Proteomes" id="UP000466345"/>
    </source>
</evidence>
<protein>
    <recommendedName>
        <fullName evidence="5">Lipoprotein</fullName>
    </recommendedName>
</protein>
<dbReference type="AlphaFoldDB" id="A0A7K0CRC4"/>
<name>A0A7K0CRC4_9ACTN</name>
<dbReference type="OrthoDB" id="4331534at2"/>
<feature type="region of interest" description="Disordered" evidence="1">
    <location>
        <begin position="68"/>
        <end position="97"/>
    </location>
</feature>
<feature type="chain" id="PRO_5039114566" description="Lipoprotein" evidence="2">
    <location>
        <begin position="24"/>
        <end position="140"/>
    </location>
</feature>
<keyword evidence="2" id="KW-0732">Signal</keyword>
<accession>A0A7K0CRC4</accession>
<dbReference type="Proteomes" id="UP000466345">
    <property type="component" value="Unassembled WGS sequence"/>
</dbReference>
<evidence type="ECO:0000313" key="3">
    <source>
        <dbReference type="EMBL" id="MQY16048.1"/>
    </source>
</evidence>
<gene>
    <name evidence="3" type="ORF">SRB5_62400</name>
</gene>
<evidence type="ECO:0008006" key="5">
    <source>
        <dbReference type="Google" id="ProtNLM"/>
    </source>
</evidence>
<dbReference type="PROSITE" id="PS51257">
    <property type="entry name" value="PROKAR_LIPOPROTEIN"/>
    <property type="match status" value="1"/>
</dbReference>